<feature type="domain" description="HTH marR-type" evidence="4">
    <location>
        <begin position="6"/>
        <end position="139"/>
    </location>
</feature>
<dbReference type="InterPro" id="IPR000835">
    <property type="entry name" value="HTH_MarR-typ"/>
</dbReference>
<dbReference type="GO" id="GO:0003677">
    <property type="term" value="F:DNA binding"/>
    <property type="evidence" value="ECO:0007669"/>
    <property type="project" value="UniProtKB-KW"/>
</dbReference>
<evidence type="ECO:0000313" key="5">
    <source>
        <dbReference type="EMBL" id="TXJ31783.1"/>
    </source>
</evidence>
<proteinExistence type="predicted"/>
<dbReference type="PRINTS" id="PR00598">
    <property type="entry name" value="HTHMARR"/>
</dbReference>
<dbReference type="GO" id="GO:0003700">
    <property type="term" value="F:DNA-binding transcription factor activity"/>
    <property type="evidence" value="ECO:0007669"/>
    <property type="project" value="InterPro"/>
</dbReference>
<dbReference type="Gene3D" id="1.10.10.10">
    <property type="entry name" value="Winged helix-like DNA-binding domain superfamily/Winged helix DNA-binding domain"/>
    <property type="match status" value="1"/>
</dbReference>
<dbReference type="PANTHER" id="PTHR42756:SF1">
    <property type="entry name" value="TRANSCRIPTIONAL REPRESSOR OF EMRAB OPERON"/>
    <property type="match status" value="1"/>
</dbReference>
<reference evidence="5 6" key="1">
    <citation type="journal article" date="1992" name="Lakartidningen">
        <title>[Penicillin V and not amoxicillin is the first choice preparation in acute otitis].</title>
        <authorList>
            <person name="Kamme C."/>
            <person name="Lundgren K."/>
            <person name="Prellner K."/>
        </authorList>
    </citation>
    <scope>NUCLEOTIDE SEQUENCE [LARGE SCALE GENOMIC DNA]</scope>
    <source>
        <strain evidence="5 6">PC5538III-lc</strain>
    </source>
</reference>
<accession>A0A5C8E359</accession>
<gene>
    <name evidence="5" type="ORF">EPJ69_06555</name>
</gene>
<protein>
    <submittedName>
        <fullName evidence="5">MarR family transcriptional regulator</fullName>
    </submittedName>
</protein>
<evidence type="ECO:0000256" key="2">
    <source>
        <dbReference type="ARBA" id="ARBA00023125"/>
    </source>
</evidence>
<dbReference type="PANTHER" id="PTHR42756">
    <property type="entry name" value="TRANSCRIPTIONAL REGULATOR, MARR"/>
    <property type="match status" value="1"/>
</dbReference>
<sequence length="147" mass="17520">MKNEEIKKYIETLYNLFYASNRFYYKFAKQYGISDIALFTLHAIYSNDKECIQNDLAEKLALPKQTVCSILDNFEKKGYVKREINPKDKRNRLISLTKKGIEFAKPIIEGLENLDINMLKCLSDEDIKNYVNYQKEFIRFMENYIKN</sequence>
<name>A0A5C8E359_9SPIR</name>
<dbReference type="Pfam" id="PF12802">
    <property type="entry name" value="MarR_2"/>
    <property type="match status" value="1"/>
</dbReference>
<dbReference type="RefSeq" id="WP_147736665.1">
    <property type="nucleotide sequence ID" value="NZ_SAXX01000017.1"/>
</dbReference>
<dbReference type="InterPro" id="IPR036388">
    <property type="entry name" value="WH-like_DNA-bd_sf"/>
</dbReference>
<evidence type="ECO:0000259" key="4">
    <source>
        <dbReference type="PROSITE" id="PS50995"/>
    </source>
</evidence>
<dbReference type="Proteomes" id="UP000324707">
    <property type="component" value="Unassembled WGS sequence"/>
</dbReference>
<dbReference type="SMART" id="SM00347">
    <property type="entry name" value="HTH_MARR"/>
    <property type="match status" value="1"/>
</dbReference>
<keyword evidence="3" id="KW-0804">Transcription</keyword>
<dbReference type="PROSITE" id="PS50995">
    <property type="entry name" value="HTH_MARR_2"/>
    <property type="match status" value="1"/>
</dbReference>
<dbReference type="AlphaFoldDB" id="A0A5C8E359"/>
<evidence type="ECO:0000256" key="1">
    <source>
        <dbReference type="ARBA" id="ARBA00023015"/>
    </source>
</evidence>
<keyword evidence="1" id="KW-0805">Transcription regulation</keyword>
<evidence type="ECO:0000256" key="3">
    <source>
        <dbReference type="ARBA" id="ARBA00023163"/>
    </source>
</evidence>
<dbReference type="EMBL" id="SAXX01000017">
    <property type="protein sequence ID" value="TXJ31783.1"/>
    <property type="molecule type" value="Genomic_DNA"/>
</dbReference>
<dbReference type="InterPro" id="IPR036390">
    <property type="entry name" value="WH_DNA-bd_sf"/>
</dbReference>
<keyword evidence="2" id="KW-0238">DNA-binding</keyword>
<evidence type="ECO:0000313" key="6">
    <source>
        <dbReference type="Proteomes" id="UP000324707"/>
    </source>
</evidence>
<comment type="caution">
    <text evidence="5">The sequence shown here is derived from an EMBL/GenBank/DDBJ whole genome shotgun (WGS) entry which is preliminary data.</text>
</comment>
<organism evidence="5 6">
    <name type="scientific">Brachyspira aalborgi</name>
    <dbReference type="NCBI Taxonomy" id="29522"/>
    <lineage>
        <taxon>Bacteria</taxon>
        <taxon>Pseudomonadati</taxon>
        <taxon>Spirochaetota</taxon>
        <taxon>Spirochaetia</taxon>
        <taxon>Brachyspirales</taxon>
        <taxon>Brachyspiraceae</taxon>
        <taxon>Brachyspira</taxon>
    </lineage>
</organism>
<dbReference type="SUPFAM" id="SSF46785">
    <property type="entry name" value="Winged helix' DNA-binding domain"/>
    <property type="match status" value="1"/>
</dbReference>